<dbReference type="InterPro" id="IPR005646">
    <property type="entry name" value="FapA"/>
</dbReference>
<dbReference type="EMBL" id="WUBI01000001">
    <property type="protein sequence ID" value="MWV43523.1"/>
    <property type="molecule type" value="Genomic_DNA"/>
</dbReference>
<dbReference type="Pfam" id="PF03961">
    <property type="entry name" value="FapA"/>
    <property type="match status" value="1"/>
</dbReference>
<dbReference type="Proteomes" id="UP000460318">
    <property type="component" value="Unassembled WGS sequence"/>
</dbReference>
<feature type="domain" description="Flagellar Assembly Protein A N-terminal region" evidence="1">
    <location>
        <begin position="12"/>
        <end position="182"/>
    </location>
</feature>
<sequence>MTAQLALDTFLSVTFSDDKSVAYIQFSKREEGFKCTEDELMLFLRSHQIQFGIERDIISRIASHPEEYMFSRTPVAMGEQPVSGKDGYVEYAFKLRDEREQKPLETADGKVDYKELLSLNNVIKGQLIAKKVPPQPGKPGTSVTGDLIPFKPGKEAFFKVGKNVVLDPEQVAMYAAIDGLIATTDKGKVNVFPVYEVNGDVDYSVGNIDFVGTVVIRGNVLTGFRVKAAGDIRVVGGVEGAELDAEGSIEITSGIIGYNKGYVKAGRNVKSSFIQDGNVIAGEDVIVSQSIMHSNIRAGKNIICNGTKGLIVGGSIQAGERVTARTVGNSMSTMTSIEVGVQPELRNELTDLRARTKQLLEALDKTDKALHLLNQLASTGQLTPDKVALRVKLNATKKSNQREQTEVKERILEIEKTLEDTVKARVDIIKMIYGGAKIVIGRYTRFIKDPAERVSLYYHEGDISMVPYI</sequence>
<protein>
    <submittedName>
        <fullName evidence="2">DUF342 domain-containing protein</fullName>
    </submittedName>
</protein>
<comment type="caution">
    <text evidence="2">The sequence shown here is derived from an EMBL/GenBank/DDBJ whole genome shotgun (WGS) entry which is preliminary data.</text>
</comment>
<reference evidence="2 3" key="1">
    <citation type="submission" date="2019-12" db="EMBL/GenBank/DDBJ databases">
        <title>Paenibacillus sp. nov., an endophytic bacterium isolated from the stem of Dendrobium.</title>
        <authorList>
            <person name="Zhao R."/>
        </authorList>
    </citation>
    <scope>NUCLEOTIDE SEQUENCE [LARGE SCALE GENOMIC DNA]</scope>
    <source>
        <strain evidence="2 3">HJL G12</strain>
    </source>
</reference>
<dbReference type="RefSeq" id="WP_160497019.1">
    <property type="nucleotide sequence ID" value="NZ_WUBI01000001.1"/>
</dbReference>
<dbReference type="PANTHER" id="PTHR38032">
    <property type="entry name" value="POLYMERASE-RELATED"/>
    <property type="match status" value="1"/>
</dbReference>
<keyword evidence="3" id="KW-1185">Reference proteome</keyword>
<proteinExistence type="predicted"/>
<evidence type="ECO:0000313" key="2">
    <source>
        <dbReference type="EMBL" id="MWV43523.1"/>
    </source>
</evidence>
<organism evidence="2 3">
    <name type="scientific">Paenibacillus dendrobii</name>
    <dbReference type="NCBI Taxonomy" id="2691084"/>
    <lineage>
        <taxon>Bacteria</taxon>
        <taxon>Bacillati</taxon>
        <taxon>Bacillota</taxon>
        <taxon>Bacilli</taxon>
        <taxon>Bacillales</taxon>
        <taxon>Paenibacillaceae</taxon>
        <taxon>Paenibacillus</taxon>
    </lineage>
</organism>
<dbReference type="Pfam" id="PF20250">
    <property type="entry name" value="FapA_N"/>
    <property type="match status" value="1"/>
</dbReference>
<dbReference type="InterPro" id="IPR046866">
    <property type="entry name" value="FapA_N"/>
</dbReference>
<evidence type="ECO:0000313" key="3">
    <source>
        <dbReference type="Proteomes" id="UP000460318"/>
    </source>
</evidence>
<dbReference type="PANTHER" id="PTHR38032:SF1">
    <property type="entry name" value="RNA-BINDING PROTEIN KHPB N-TERMINAL DOMAIN-CONTAINING PROTEIN"/>
    <property type="match status" value="1"/>
</dbReference>
<name>A0A7X3LHG4_9BACL</name>
<accession>A0A7X3LHG4</accession>
<dbReference type="AlphaFoldDB" id="A0A7X3LHG4"/>
<evidence type="ECO:0000259" key="1">
    <source>
        <dbReference type="Pfam" id="PF20250"/>
    </source>
</evidence>
<gene>
    <name evidence="2" type="ORF">GRF59_07735</name>
</gene>
<dbReference type="InterPro" id="IPR046865">
    <property type="entry name" value="FapA_b_solenoid"/>
</dbReference>